<comment type="similarity">
    <text evidence="1">Belongs to the aldo/keto reductase family.</text>
</comment>
<dbReference type="OrthoDB" id="416253at2759"/>
<gene>
    <name evidence="8" type="ORF">SISSUDRAFT_994092</name>
</gene>
<keyword evidence="3" id="KW-0560">Oxidoreductase</keyword>
<dbReference type="PANTHER" id="PTHR43827:SF3">
    <property type="entry name" value="NADP-DEPENDENT OXIDOREDUCTASE DOMAIN-CONTAINING PROTEIN"/>
    <property type="match status" value="1"/>
</dbReference>
<dbReference type="InterPro" id="IPR020471">
    <property type="entry name" value="AKR"/>
</dbReference>
<dbReference type="PIRSF" id="PIRSF000097">
    <property type="entry name" value="AKR"/>
    <property type="match status" value="1"/>
</dbReference>
<evidence type="ECO:0000256" key="4">
    <source>
        <dbReference type="PIRSR" id="PIRSR000097-1"/>
    </source>
</evidence>
<organism evidence="8 9">
    <name type="scientific">Sistotremastrum suecicum HHB10207 ss-3</name>
    <dbReference type="NCBI Taxonomy" id="1314776"/>
    <lineage>
        <taxon>Eukaryota</taxon>
        <taxon>Fungi</taxon>
        <taxon>Dikarya</taxon>
        <taxon>Basidiomycota</taxon>
        <taxon>Agaricomycotina</taxon>
        <taxon>Agaricomycetes</taxon>
        <taxon>Sistotremastrales</taxon>
        <taxon>Sistotremastraceae</taxon>
        <taxon>Sistotremastrum</taxon>
    </lineage>
</organism>
<evidence type="ECO:0000259" key="7">
    <source>
        <dbReference type="Pfam" id="PF00248"/>
    </source>
</evidence>
<dbReference type="FunFam" id="3.20.20.100:FF:000002">
    <property type="entry name" value="2,5-diketo-D-gluconic acid reductase A"/>
    <property type="match status" value="1"/>
</dbReference>
<dbReference type="InterPro" id="IPR044494">
    <property type="entry name" value="AKR3C2/3"/>
</dbReference>
<keyword evidence="9" id="KW-1185">Reference proteome</keyword>
<dbReference type="STRING" id="1314776.A0A165XP86"/>
<feature type="site" description="Lowers pKa of active site Tyr" evidence="6">
    <location>
        <position position="76"/>
    </location>
</feature>
<protein>
    <submittedName>
        <fullName evidence="8">Aldo/keto reductase</fullName>
    </submittedName>
</protein>
<feature type="domain" description="NADP-dependent oxidoreductase" evidence="7">
    <location>
        <begin position="205"/>
        <end position="260"/>
    </location>
</feature>
<dbReference type="GO" id="GO:0016616">
    <property type="term" value="F:oxidoreductase activity, acting on the CH-OH group of donors, NAD or NADP as acceptor"/>
    <property type="evidence" value="ECO:0007669"/>
    <property type="project" value="UniProtKB-ARBA"/>
</dbReference>
<dbReference type="PRINTS" id="PR00069">
    <property type="entry name" value="ALDKETRDTASE"/>
</dbReference>
<dbReference type="EMBL" id="KV428339">
    <property type="protein sequence ID" value="KZT32399.1"/>
    <property type="molecule type" value="Genomic_DNA"/>
</dbReference>
<keyword evidence="2" id="KW-0521">NADP</keyword>
<feature type="active site" description="Proton donor" evidence="4">
    <location>
        <position position="51"/>
    </location>
</feature>
<dbReference type="Pfam" id="PF00248">
    <property type="entry name" value="Aldo_ket_red"/>
    <property type="match status" value="2"/>
</dbReference>
<dbReference type="InterPro" id="IPR036812">
    <property type="entry name" value="NAD(P)_OxRdtase_dom_sf"/>
</dbReference>
<accession>A0A165XP86</accession>
<dbReference type="Proteomes" id="UP000076798">
    <property type="component" value="Unassembled WGS sequence"/>
</dbReference>
<evidence type="ECO:0000313" key="9">
    <source>
        <dbReference type="Proteomes" id="UP000076798"/>
    </source>
</evidence>
<name>A0A165XP86_9AGAM</name>
<dbReference type="AlphaFoldDB" id="A0A165XP86"/>
<dbReference type="GO" id="GO:0016652">
    <property type="term" value="F:oxidoreductase activity, acting on NAD(P)H as acceptor"/>
    <property type="evidence" value="ECO:0007669"/>
    <property type="project" value="InterPro"/>
</dbReference>
<reference evidence="8 9" key="1">
    <citation type="journal article" date="2016" name="Mol. Biol. Evol.">
        <title>Comparative Genomics of Early-Diverging Mushroom-Forming Fungi Provides Insights into the Origins of Lignocellulose Decay Capabilities.</title>
        <authorList>
            <person name="Nagy L.G."/>
            <person name="Riley R."/>
            <person name="Tritt A."/>
            <person name="Adam C."/>
            <person name="Daum C."/>
            <person name="Floudas D."/>
            <person name="Sun H."/>
            <person name="Yadav J.S."/>
            <person name="Pangilinan J."/>
            <person name="Larsson K.H."/>
            <person name="Matsuura K."/>
            <person name="Barry K."/>
            <person name="Labutti K."/>
            <person name="Kuo R."/>
            <person name="Ohm R.A."/>
            <person name="Bhattacharya S.S."/>
            <person name="Shirouzu T."/>
            <person name="Yoshinaga Y."/>
            <person name="Martin F.M."/>
            <person name="Grigoriev I.V."/>
            <person name="Hibbett D.S."/>
        </authorList>
    </citation>
    <scope>NUCLEOTIDE SEQUENCE [LARGE SCALE GENOMIC DNA]</scope>
    <source>
        <strain evidence="8 9">HHB10207 ss-3</strain>
    </source>
</reference>
<dbReference type="SUPFAM" id="SSF51430">
    <property type="entry name" value="NAD(P)-linked oxidoreductase"/>
    <property type="match status" value="1"/>
</dbReference>
<dbReference type="PANTHER" id="PTHR43827">
    <property type="entry name" value="2,5-DIKETO-D-GLUCONIC ACID REDUCTASE"/>
    <property type="match status" value="1"/>
</dbReference>
<evidence type="ECO:0000256" key="3">
    <source>
        <dbReference type="ARBA" id="ARBA00023002"/>
    </source>
</evidence>
<dbReference type="CDD" id="cd19120">
    <property type="entry name" value="AKR_AKR3C2-3"/>
    <property type="match status" value="1"/>
</dbReference>
<evidence type="ECO:0000256" key="5">
    <source>
        <dbReference type="PIRSR" id="PIRSR000097-2"/>
    </source>
</evidence>
<feature type="domain" description="NADP-dependent oxidoreductase" evidence="7">
    <location>
        <begin position="17"/>
        <end position="189"/>
    </location>
</feature>
<sequence length="270" mass="29559">MPWSTIKLNDDTVIPNLAFGTWKLGNAQLGQDRVIQAFDAGFTHIDTAQNYGNENEAGDALHRSGISRDKVYITTKYSGRGTISDSIRQSLSKLRVDYVDLYLLHAPEVSKPDIQTAWAEMEMLQALGLAKSIGVSNYEPSDLDTLLKSAKVVPAVNQILFHPYVYAETLPLLDYCAKKNIVIEAYSPLIPITSKPGGPVDKPVARISAREHATPAQVLLAWAKTKGTVVITSSRERERLDGYIQAGDLELTKADIDDIDVAGALGSTRF</sequence>
<feature type="binding site" evidence="5">
    <location>
        <position position="105"/>
    </location>
    <ligand>
        <name>substrate</name>
    </ligand>
</feature>
<evidence type="ECO:0000256" key="6">
    <source>
        <dbReference type="PIRSR" id="PIRSR000097-3"/>
    </source>
</evidence>
<dbReference type="InterPro" id="IPR018170">
    <property type="entry name" value="Aldo/ket_reductase_CS"/>
</dbReference>
<dbReference type="InterPro" id="IPR023210">
    <property type="entry name" value="NADP_OxRdtase_dom"/>
</dbReference>
<evidence type="ECO:0000256" key="1">
    <source>
        <dbReference type="ARBA" id="ARBA00007905"/>
    </source>
</evidence>
<proteinExistence type="inferred from homology"/>
<evidence type="ECO:0000256" key="2">
    <source>
        <dbReference type="ARBA" id="ARBA00022857"/>
    </source>
</evidence>
<dbReference type="Gene3D" id="3.20.20.100">
    <property type="entry name" value="NADP-dependent oxidoreductase domain"/>
    <property type="match status" value="1"/>
</dbReference>
<evidence type="ECO:0000313" key="8">
    <source>
        <dbReference type="EMBL" id="KZT32399.1"/>
    </source>
</evidence>
<dbReference type="PROSITE" id="PS00062">
    <property type="entry name" value="ALDOKETO_REDUCTASE_2"/>
    <property type="match status" value="1"/>
</dbReference>